<evidence type="ECO:0000313" key="14">
    <source>
        <dbReference type="Proteomes" id="UP000053424"/>
    </source>
</evidence>
<protein>
    <recommendedName>
        <fullName evidence="11">Palmitoyltransferase</fullName>
        <ecNumber evidence="11">2.3.1.225</ecNumber>
    </recommendedName>
</protein>
<name>A0A0C3C6Q4_HEBCY</name>
<dbReference type="GO" id="GO:0019706">
    <property type="term" value="F:protein-cysteine S-palmitoyltransferase activity"/>
    <property type="evidence" value="ECO:0007669"/>
    <property type="project" value="UniProtKB-EC"/>
</dbReference>
<evidence type="ECO:0000259" key="12">
    <source>
        <dbReference type="Pfam" id="PF01529"/>
    </source>
</evidence>
<comment type="similarity">
    <text evidence="9">Belongs to the DHHC palmitoyltransferase family. PFA5 subfamily.</text>
</comment>
<dbReference type="PANTHER" id="PTHR22883">
    <property type="entry name" value="ZINC FINGER DHHC DOMAIN CONTAINING PROTEIN"/>
    <property type="match status" value="1"/>
</dbReference>
<keyword evidence="2 11" id="KW-0808">Transferase</keyword>
<keyword evidence="6" id="KW-0564">Palmitate</keyword>
<dbReference type="GO" id="GO:0006612">
    <property type="term" value="P:protein targeting to membrane"/>
    <property type="evidence" value="ECO:0007669"/>
    <property type="project" value="TreeGrafter"/>
</dbReference>
<dbReference type="HOGENOM" id="CLU_051554_0_0_1"/>
<dbReference type="GO" id="GO:0016020">
    <property type="term" value="C:membrane"/>
    <property type="evidence" value="ECO:0007669"/>
    <property type="project" value="UniProtKB-SubCell"/>
</dbReference>
<evidence type="ECO:0000256" key="8">
    <source>
        <dbReference type="ARBA" id="ARBA00023315"/>
    </source>
</evidence>
<sequence>MSPILIPPRFGWYLCTFHIGRMYFLCVNILILLVATLYFYLSAGRYTHNVASYPLPDKSLLTEPYPCINMNGDLAICHKGQCNGKWKPPRTKHCSICGLCRLEFDHHCPWVGNCVTLSKLKAFITFLFLVPSTFLVAVLPVAQILVKHIILALHVSKRDPWAAKTWWDWPGSWILCAGPFGRWIVGAILGFRLLSQNREQSQSPQLGYLIEQPHLRVVITAGFALLLSVFAFGLGIVSTRKVFQGVTTLEILRPSRSQSVDRHDLVCIPQTATNEVFVAPLLPKERMYDLGNDCNWKLFQLRPFFLTPSPRSYTWPKLNPIMVQRIREMQNNHRN</sequence>
<keyword evidence="5 11" id="KW-0472">Membrane</keyword>
<evidence type="ECO:0000256" key="1">
    <source>
        <dbReference type="ARBA" id="ARBA00004141"/>
    </source>
</evidence>
<dbReference type="EMBL" id="KN831773">
    <property type="protein sequence ID" value="KIM44560.1"/>
    <property type="molecule type" value="Genomic_DNA"/>
</dbReference>
<evidence type="ECO:0000256" key="2">
    <source>
        <dbReference type="ARBA" id="ARBA00022679"/>
    </source>
</evidence>
<evidence type="ECO:0000256" key="10">
    <source>
        <dbReference type="ARBA" id="ARBA00048048"/>
    </source>
</evidence>
<evidence type="ECO:0000256" key="4">
    <source>
        <dbReference type="ARBA" id="ARBA00022989"/>
    </source>
</evidence>
<evidence type="ECO:0000256" key="6">
    <source>
        <dbReference type="ARBA" id="ARBA00023139"/>
    </source>
</evidence>
<comment type="subcellular location">
    <subcellularLocation>
        <location evidence="1">Membrane</location>
        <topology evidence="1">Multi-pass membrane protein</topology>
    </subcellularLocation>
</comment>
<dbReference type="InterPro" id="IPR039859">
    <property type="entry name" value="PFA4/ZDH16/20/ERF2-like"/>
</dbReference>
<feature type="domain" description="Palmitoyltransferase DHHC" evidence="12">
    <location>
        <begin position="85"/>
        <end position="146"/>
    </location>
</feature>
<evidence type="ECO:0000256" key="5">
    <source>
        <dbReference type="ARBA" id="ARBA00023136"/>
    </source>
</evidence>
<proteinExistence type="inferred from homology"/>
<comment type="catalytic activity">
    <reaction evidence="10 11">
        <text>L-cysteinyl-[protein] + hexadecanoyl-CoA = S-hexadecanoyl-L-cysteinyl-[protein] + CoA</text>
        <dbReference type="Rhea" id="RHEA:36683"/>
        <dbReference type="Rhea" id="RHEA-COMP:10131"/>
        <dbReference type="Rhea" id="RHEA-COMP:11032"/>
        <dbReference type="ChEBI" id="CHEBI:29950"/>
        <dbReference type="ChEBI" id="CHEBI:57287"/>
        <dbReference type="ChEBI" id="CHEBI:57379"/>
        <dbReference type="ChEBI" id="CHEBI:74151"/>
        <dbReference type="EC" id="2.3.1.225"/>
    </reaction>
</comment>
<keyword evidence="7" id="KW-0449">Lipoprotein</keyword>
<feature type="transmembrane region" description="Helical" evidence="11">
    <location>
        <begin position="171"/>
        <end position="194"/>
    </location>
</feature>
<keyword evidence="4 11" id="KW-1133">Transmembrane helix</keyword>
<feature type="transmembrane region" description="Helical" evidence="11">
    <location>
        <begin position="215"/>
        <end position="237"/>
    </location>
</feature>
<dbReference type="InterPro" id="IPR001594">
    <property type="entry name" value="Palmitoyltrfase_DHHC"/>
</dbReference>
<reference evidence="14" key="2">
    <citation type="submission" date="2015-01" db="EMBL/GenBank/DDBJ databases">
        <title>Evolutionary Origins and Diversification of the Mycorrhizal Mutualists.</title>
        <authorList>
            <consortium name="DOE Joint Genome Institute"/>
            <consortium name="Mycorrhizal Genomics Consortium"/>
            <person name="Kohler A."/>
            <person name="Kuo A."/>
            <person name="Nagy L.G."/>
            <person name="Floudas D."/>
            <person name="Copeland A."/>
            <person name="Barry K.W."/>
            <person name="Cichocki N."/>
            <person name="Veneault-Fourrey C."/>
            <person name="LaButti K."/>
            <person name="Lindquist E.A."/>
            <person name="Lipzen A."/>
            <person name="Lundell T."/>
            <person name="Morin E."/>
            <person name="Murat C."/>
            <person name="Riley R."/>
            <person name="Ohm R."/>
            <person name="Sun H."/>
            <person name="Tunlid A."/>
            <person name="Henrissat B."/>
            <person name="Grigoriev I.V."/>
            <person name="Hibbett D.S."/>
            <person name="Martin F."/>
        </authorList>
    </citation>
    <scope>NUCLEOTIDE SEQUENCE [LARGE SCALE GENOMIC DNA]</scope>
    <source>
        <strain evidence="14">h7</strain>
    </source>
</reference>
<keyword evidence="14" id="KW-1185">Reference proteome</keyword>
<gene>
    <name evidence="13" type="ORF">M413DRAFT_67687</name>
</gene>
<reference evidence="13 14" key="1">
    <citation type="submission" date="2014-04" db="EMBL/GenBank/DDBJ databases">
        <authorList>
            <consortium name="DOE Joint Genome Institute"/>
            <person name="Kuo A."/>
            <person name="Gay G."/>
            <person name="Dore J."/>
            <person name="Kohler A."/>
            <person name="Nagy L.G."/>
            <person name="Floudas D."/>
            <person name="Copeland A."/>
            <person name="Barry K.W."/>
            <person name="Cichocki N."/>
            <person name="Veneault-Fourrey C."/>
            <person name="LaButti K."/>
            <person name="Lindquist E.A."/>
            <person name="Lipzen A."/>
            <person name="Lundell T."/>
            <person name="Morin E."/>
            <person name="Murat C."/>
            <person name="Sun H."/>
            <person name="Tunlid A."/>
            <person name="Henrissat B."/>
            <person name="Grigoriev I.V."/>
            <person name="Hibbett D.S."/>
            <person name="Martin F."/>
            <person name="Nordberg H.P."/>
            <person name="Cantor M.N."/>
            <person name="Hua S.X."/>
        </authorList>
    </citation>
    <scope>NUCLEOTIDE SEQUENCE [LARGE SCALE GENOMIC DNA]</scope>
    <source>
        <strain evidence="14">h7</strain>
    </source>
</reference>
<dbReference type="GO" id="GO:0005794">
    <property type="term" value="C:Golgi apparatus"/>
    <property type="evidence" value="ECO:0007669"/>
    <property type="project" value="TreeGrafter"/>
</dbReference>
<dbReference type="Proteomes" id="UP000053424">
    <property type="component" value="Unassembled WGS sequence"/>
</dbReference>
<evidence type="ECO:0000256" key="3">
    <source>
        <dbReference type="ARBA" id="ARBA00022692"/>
    </source>
</evidence>
<dbReference type="OrthoDB" id="302728at2759"/>
<dbReference type="PROSITE" id="PS50216">
    <property type="entry name" value="DHHC"/>
    <property type="match status" value="1"/>
</dbReference>
<evidence type="ECO:0000256" key="11">
    <source>
        <dbReference type="RuleBase" id="RU079119"/>
    </source>
</evidence>
<dbReference type="Pfam" id="PF01529">
    <property type="entry name" value="DHHC"/>
    <property type="match status" value="1"/>
</dbReference>
<evidence type="ECO:0000256" key="7">
    <source>
        <dbReference type="ARBA" id="ARBA00023288"/>
    </source>
</evidence>
<accession>A0A0C3C6Q4</accession>
<keyword evidence="3 11" id="KW-0812">Transmembrane</keyword>
<evidence type="ECO:0000256" key="9">
    <source>
        <dbReference type="ARBA" id="ARBA00038298"/>
    </source>
</evidence>
<feature type="transmembrane region" description="Helical" evidence="11">
    <location>
        <begin position="20"/>
        <end position="41"/>
    </location>
</feature>
<dbReference type="PANTHER" id="PTHR22883:SF23">
    <property type="entry name" value="PALMITOYLTRANSFERASE ZDHHC6"/>
    <property type="match status" value="1"/>
</dbReference>
<keyword evidence="8 11" id="KW-0012">Acyltransferase</keyword>
<dbReference type="EC" id="2.3.1.225" evidence="11"/>
<dbReference type="STRING" id="686832.A0A0C3C6Q4"/>
<organism evidence="13 14">
    <name type="scientific">Hebeloma cylindrosporum</name>
    <dbReference type="NCBI Taxonomy" id="76867"/>
    <lineage>
        <taxon>Eukaryota</taxon>
        <taxon>Fungi</taxon>
        <taxon>Dikarya</taxon>
        <taxon>Basidiomycota</taxon>
        <taxon>Agaricomycotina</taxon>
        <taxon>Agaricomycetes</taxon>
        <taxon>Agaricomycetidae</taxon>
        <taxon>Agaricales</taxon>
        <taxon>Agaricineae</taxon>
        <taxon>Hymenogastraceae</taxon>
        <taxon>Hebeloma</taxon>
    </lineage>
</organism>
<comment type="domain">
    <text evidence="11">The DHHC domain is required for palmitoyltransferase activity.</text>
</comment>
<dbReference type="AlphaFoldDB" id="A0A0C3C6Q4"/>
<evidence type="ECO:0000313" key="13">
    <source>
        <dbReference type="EMBL" id="KIM44560.1"/>
    </source>
</evidence>
<feature type="transmembrane region" description="Helical" evidence="11">
    <location>
        <begin position="126"/>
        <end position="151"/>
    </location>
</feature>
<dbReference type="GO" id="GO:0005783">
    <property type="term" value="C:endoplasmic reticulum"/>
    <property type="evidence" value="ECO:0007669"/>
    <property type="project" value="TreeGrafter"/>
</dbReference>